<keyword evidence="3" id="KW-0238">DNA-binding</keyword>
<evidence type="ECO:0000256" key="4">
    <source>
        <dbReference type="ARBA" id="ARBA00023163"/>
    </source>
</evidence>
<protein>
    <recommendedName>
        <fullName evidence="6">BHLH domain-containing protein</fullName>
    </recommendedName>
</protein>
<comment type="subcellular location">
    <subcellularLocation>
        <location evidence="1">Nucleus</location>
    </subcellularLocation>
</comment>
<evidence type="ECO:0000256" key="5">
    <source>
        <dbReference type="ARBA" id="ARBA00023242"/>
    </source>
</evidence>
<name>A0AA38ZA78_VITRO</name>
<keyword evidence="8" id="KW-1185">Reference proteome</keyword>
<dbReference type="GO" id="GO:0000981">
    <property type="term" value="F:DNA-binding transcription factor activity, RNA polymerase II-specific"/>
    <property type="evidence" value="ECO:0007669"/>
    <property type="project" value="TreeGrafter"/>
</dbReference>
<dbReference type="GO" id="GO:0010106">
    <property type="term" value="P:cellular response to iron ion starvation"/>
    <property type="evidence" value="ECO:0007669"/>
    <property type="project" value="UniProtKB-ARBA"/>
</dbReference>
<evidence type="ECO:0000259" key="6">
    <source>
        <dbReference type="PROSITE" id="PS50888"/>
    </source>
</evidence>
<dbReference type="FunFam" id="4.10.280.10:FF:000074">
    <property type="entry name" value="Transcription factor ORG2"/>
    <property type="match status" value="1"/>
</dbReference>
<dbReference type="PANTHER" id="PTHR13935">
    <property type="entry name" value="ACHAETE-SCUTE TRANSCRIPTION FACTOR-RELATED"/>
    <property type="match status" value="1"/>
</dbReference>
<comment type="caution">
    <text evidence="7">The sequence shown here is derived from an EMBL/GenBank/DDBJ whole genome shotgun (WGS) entry which is preliminary data.</text>
</comment>
<keyword evidence="2" id="KW-0805">Transcription regulation</keyword>
<organism evidence="7 8">
    <name type="scientific">Vitis rotundifolia</name>
    <name type="common">Muscadine grape</name>
    <dbReference type="NCBI Taxonomy" id="103349"/>
    <lineage>
        <taxon>Eukaryota</taxon>
        <taxon>Viridiplantae</taxon>
        <taxon>Streptophyta</taxon>
        <taxon>Embryophyta</taxon>
        <taxon>Tracheophyta</taxon>
        <taxon>Spermatophyta</taxon>
        <taxon>Magnoliopsida</taxon>
        <taxon>eudicotyledons</taxon>
        <taxon>Gunneridae</taxon>
        <taxon>Pentapetalae</taxon>
        <taxon>rosids</taxon>
        <taxon>Vitales</taxon>
        <taxon>Vitaceae</taxon>
        <taxon>Viteae</taxon>
        <taxon>Vitis</taxon>
    </lineage>
</organism>
<sequence>MLAFSPPLFSTLGWPLEDPVSHAQNYIYGETETSESFLHLPSSQPQVELNCSTPSAAVSGNPTMVKKLNHNASERDRRKKINSLYSSLRSLLPSVDQTKKLSIPSTVSRVVKYIPELQRQVERLIQKKEELLSKISREGDLIHLENQRNGTLGSSLSAVSARRLSDREIVVQISTLKVHESPLSEVLLNLEEDGLLVINASSFESFGGRVFYNLHLQVEGTQGMECELLSEKLLSLCDRREAFP</sequence>
<dbReference type="InterPro" id="IPR015660">
    <property type="entry name" value="MASH1/Ascl1a-like"/>
</dbReference>
<dbReference type="SMART" id="SM00353">
    <property type="entry name" value="HLH"/>
    <property type="match status" value="1"/>
</dbReference>
<gene>
    <name evidence="7" type="ORF">PVL29_017239</name>
</gene>
<dbReference type="EMBL" id="JARBHA010000013">
    <property type="protein sequence ID" value="KAJ9685127.1"/>
    <property type="molecule type" value="Genomic_DNA"/>
</dbReference>
<dbReference type="GO" id="GO:0046983">
    <property type="term" value="F:protein dimerization activity"/>
    <property type="evidence" value="ECO:0007669"/>
    <property type="project" value="InterPro"/>
</dbReference>
<dbReference type="Gene3D" id="4.10.280.10">
    <property type="entry name" value="Helix-loop-helix DNA-binding domain"/>
    <property type="match status" value="1"/>
</dbReference>
<keyword evidence="4" id="KW-0804">Transcription</keyword>
<accession>A0AA38ZA78</accession>
<dbReference type="PANTHER" id="PTHR13935:SF41">
    <property type="entry name" value="TRANSCRIPTION FACTOR ORG2-RELATED"/>
    <property type="match status" value="1"/>
</dbReference>
<dbReference type="PROSITE" id="PS50888">
    <property type="entry name" value="BHLH"/>
    <property type="match status" value="1"/>
</dbReference>
<dbReference type="GO" id="GO:0090575">
    <property type="term" value="C:RNA polymerase II transcription regulator complex"/>
    <property type="evidence" value="ECO:0007669"/>
    <property type="project" value="TreeGrafter"/>
</dbReference>
<dbReference type="Proteomes" id="UP001168098">
    <property type="component" value="Unassembled WGS sequence"/>
</dbReference>
<dbReference type="GO" id="GO:0000977">
    <property type="term" value="F:RNA polymerase II transcription regulatory region sequence-specific DNA binding"/>
    <property type="evidence" value="ECO:0007669"/>
    <property type="project" value="TreeGrafter"/>
</dbReference>
<keyword evidence="5" id="KW-0539">Nucleus</keyword>
<dbReference type="SUPFAM" id="SSF47459">
    <property type="entry name" value="HLH, helix-loop-helix DNA-binding domain"/>
    <property type="match status" value="1"/>
</dbReference>
<reference evidence="7 8" key="1">
    <citation type="journal article" date="2023" name="BMC Biotechnol.">
        <title>Vitis rotundifolia cv Carlos genome sequencing.</title>
        <authorList>
            <person name="Huff M."/>
            <person name="Hulse-Kemp A."/>
            <person name="Scheffler B."/>
            <person name="Youngblood R."/>
            <person name="Simpson S."/>
            <person name="Babiker E."/>
            <person name="Staton M."/>
        </authorList>
    </citation>
    <scope>NUCLEOTIDE SEQUENCE [LARGE SCALE GENOMIC DNA]</scope>
    <source>
        <tissue evidence="7">Leaf</tissue>
    </source>
</reference>
<evidence type="ECO:0000256" key="3">
    <source>
        <dbReference type="ARBA" id="ARBA00023125"/>
    </source>
</evidence>
<feature type="domain" description="BHLH" evidence="6">
    <location>
        <begin position="65"/>
        <end position="117"/>
    </location>
</feature>
<dbReference type="AlphaFoldDB" id="A0AA38ZA78"/>
<dbReference type="InterPro" id="IPR011598">
    <property type="entry name" value="bHLH_dom"/>
</dbReference>
<evidence type="ECO:0000256" key="1">
    <source>
        <dbReference type="ARBA" id="ARBA00004123"/>
    </source>
</evidence>
<evidence type="ECO:0000313" key="7">
    <source>
        <dbReference type="EMBL" id="KAJ9685127.1"/>
    </source>
</evidence>
<dbReference type="Pfam" id="PF00010">
    <property type="entry name" value="HLH"/>
    <property type="match status" value="1"/>
</dbReference>
<dbReference type="InterPro" id="IPR036638">
    <property type="entry name" value="HLH_DNA-bd_sf"/>
</dbReference>
<proteinExistence type="predicted"/>
<evidence type="ECO:0000256" key="2">
    <source>
        <dbReference type="ARBA" id="ARBA00023015"/>
    </source>
</evidence>
<evidence type="ECO:0000313" key="8">
    <source>
        <dbReference type="Proteomes" id="UP001168098"/>
    </source>
</evidence>